<evidence type="ECO:0000313" key="4">
    <source>
        <dbReference type="Proteomes" id="UP000285768"/>
    </source>
</evidence>
<sequence>MQLQGMLALITGGGHGIGRGILDRFLEEGATVVVAQRRPLPADLERHPAVQSLQADLTDAAAIPRIVDEAAERLGGLDVLVNNAGMMFERSPHELTVAEWDRMMALNLRAPMFLAQAAIPHLARRGGGSIVSIGSVEGIGTNPGHAAYSASKAGLHGLTRALAVDLGAEGIRVNAIAPGWIRTDLAQDYLAGFADPAAAVGEIEALHPLGRLGAPEDIGDAAVFLAGPQSRFVTGQTMVVDGGRTTRLPMPQR</sequence>
<keyword evidence="2" id="KW-0560">Oxidoreductase</keyword>
<dbReference type="Pfam" id="PF13561">
    <property type="entry name" value="adh_short_C2"/>
    <property type="match status" value="1"/>
</dbReference>
<organism evidence="3 4">
    <name type="scientific">Leucobacter muris</name>
    <dbReference type="NCBI Taxonomy" id="1935379"/>
    <lineage>
        <taxon>Bacteria</taxon>
        <taxon>Bacillati</taxon>
        <taxon>Actinomycetota</taxon>
        <taxon>Actinomycetes</taxon>
        <taxon>Micrococcales</taxon>
        <taxon>Microbacteriaceae</taxon>
        <taxon>Leucobacter</taxon>
    </lineage>
</organism>
<dbReference type="InterPro" id="IPR036291">
    <property type="entry name" value="NAD(P)-bd_dom_sf"/>
</dbReference>
<dbReference type="CDD" id="cd05233">
    <property type="entry name" value="SDR_c"/>
    <property type="match status" value="1"/>
</dbReference>
<name>A0ABX5QE35_9MICO</name>
<dbReference type="Gene3D" id="3.40.50.720">
    <property type="entry name" value="NAD(P)-binding Rossmann-like Domain"/>
    <property type="match status" value="1"/>
</dbReference>
<evidence type="ECO:0000256" key="2">
    <source>
        <dbReference type="ARBA" id="ARBA00023002"/>
    </source>
</evidence>
<evidence type="ECO:0000256" key="1">
    <source>
        <dbReference type="ARBA" id="ARBA00006484"/>
    </source>
</evidence>
<dbReference type="NCBIfam" id="NF005559">
    <property type="entry name" value="PRK07231.1"/>
    <property type="match status" value="1"/>
</dbReference>
<dbReference type="EMBL" id="CP035037">
    <property type="protein sequence ID" value="QAB17331.1"/>
    <property type="molecule type" value="Genomic_DNA"/>
</dbReference>
<dbReference type="PROSITE" id="PS00061">
    <property type="entry name" value="ADH_SHORT"/>
    <property type="match status" value="1"/>
</dbReference>
<reference evidence="3 4" key="1">
    <citation type="submission" date="2019-01" db="EMBL/GenBank/DDBJ databases">
        <title>Leucobacter muris sp. nov. isolated from the nose of a laboratory mouse.</title>
        <authorList>
            <person name="Benga L."/>
            <person name="Sproeer C."/>
            <person name="Schumann P."/>
            <person name="Verbarg S."/>
            <person name="Bunk B."/>
            <person name="Engelhardt E."/>
            <person name="Benten P.M."/>
            <person name="Sager M."/>
        </authorList>
    </citation>
    <scope>NUCLEOTIDE SEQUENCE [LARGE SCALE GENOMIC DNA]</scope>
    <source>
        <strain evidence="3 4">DSM 101948</strain>
    </source>
</reference>
<dbReference type="SUPFAM" id="SSF51735">
    <property type="entry name" value="NAD(P)-binding Rossmann-fold domains"/>
    <property type="match status" value="1"/>
</dbReference>
<dbReference type="PRINTS" id="PR00080">
    <property type="entry name" value="SDRFAMILY"/>
</dbReference>
<dbReference type="PRINTS" id="PR00081">
    <property type="entry name" value="GDHRDH"/>
</dbReference>
<keyword evidence="4" id="KW-1185">Reference proteome</keyword>
<evidence type="ECO:0000313" key="3">
    <source>
        <dbReference type="EMBL" id="QAB17331.1"/>
    </source>
</evidence>
<dbReference type="PANTHER" id="PTHR43639:SF1">
    <property type="entry name" value="SHORT-CHAIN DEHYDROGENASE_REDUCTASE FAMILY PROTEIN"/>
    <property type="match status" value="1"/>
</dbReference>
<comment type="similarity">
    <text evidence="1">Belongs to the short-chain dehydrogenases/reductases (SDR) family.</text>
</comment>
<dbReference type="PANTHER" id="PTHR43639">
    <property type="entry name" value="OXIDOREDUCTASE, SHORT-CHAIN DEHYDROGENASE/REDUCTASE FAMILY (AFU_ORTHOLOGUE AFUA_5G02870)"/>
    <property type="match status" value="1"/>
</dbReference>
<accession>A0ABX5QE35</accession>
<dbReference type="Proteomes" id="UP000285768">
    <property type="component" value="Chromosome"/>
</dbReference>
<protein>
    <submittedName>
        <fullName evidence="3">SDR family oxidoreductase</fullName>
    </submittedName>
</protein>
<dbReference type="InterPro" id="IPR020904">
    <property type="entry name" value="Sc_DH/Rdtase_CS"/>
</dbReference>
<proteinExistence type="inferred from homology"/>
<dbReference type="RefSeq" id="WP_128386506.1">
    <property type="nucleotide sequence ID" value="NZ_CP035037.1"/>
</dbReference>
<dbReference type="InterPro" id="IPR002347">
    <property type="entry name" value="SDR_fam"/>
</dbReference>
<gene>
    <name evidence="3" type="ORF">Leucomu_04795</name>
</gene>